<evidence type="ECO:0000313" key="2">
    <source>
        <dbReference type="Proteomes" id="UP001138768"/>
    </source>
</evidence>
<comment type="caution">
    <text evidence="1">The sequence shown here is derived from an EMBL/GenBank/DDBJ whole genome shotgun (WGS) entry which is preliminary data.</text>
</comment>
<reference evidence="1 2" key="1">
    <citation type="journal article" date="2020" name="Microorganisms">
        <title>Osmotic Adaptation and Compatible Solute Biosynthesis of Phototrophic Bacteria as Revealed from Genome Analyses.</title>
        <authorList>
            <person name="Imhoff J.F."/>
            <person name="Rahn T."/>
            <person name="Kunzel S."/>
            <person name="Keller A."/>
            <person name="Neulinger S.C."/>
        </authorList>
    </citation>
    <scope>NUCLEOTIDE SEQUENCE [LARGE SCALE GENOMIC DNA]</scope>
    <source>
        <strain evidence="1 2">DSM 25653</strain>
    </source>
</reference>
<keyword evidence="2" id="KW-1185">Reference proteome</keyword>
<name>A0A9X1B2T3_9GAMM</name>
<sequence>MAFVLAGCTLFQQQARADETEEALAKQLANPVAALISVPFQFNYNQGLGPVDDGEQWQLNLQPVIPFSLNSDWNLISRTIVPLIDQRDLFPGAGSQSGIGDVLQSLFFSPAAPTAGGWIWGAGPVLLLPTGSDDLLTADQWAAGPTAVALRQRGPWTLGTLTNHLWSFAGDDDRADINTTFVQPFLSYTTPTAWTYTLQSESFYDWEEGEWLVPVRAVVSKLIRVGKLPVSIAGGVNYWAESPAGGPEGWGGRITFTLLLPR</sequence>
<evidence type="ECO:0008006" key="3">
    <source>
        <dbReference type="Google" id="ProtNLM"/>
    </source>
</evidence>
<evidence type="ECO:0000313" key="1">
    <source>
        <dbReference type="EMBL" id="MBK1616951.1"/>
    </source>
</evidence>
<gene>
    <name evidence="1" type="ORF">CKO42_00505</name>
</gene>
<protein>
    <recommendedName>
        <fullName evidence="3">Transporter</fullName>
    </recommendedName>
</protein>
<dbReference type="EMBL" id="NRRY01000001">
    <property type="protein sequence ID" value="MBK1616951.1"/>
    <property type="molecule type" value="Genomic_DNA"/>
</dbReference>
<dbReference type="AlphaFoldDB" id="A0A9X1B2T3"/>
<accession>A0A9X1B2T3</accession>
<organism evidence="1 2">
    <name type="scientific">Lamprobacter modestohalophilus</name>
    <dbReference type="NCBI Taxonomy" id="1064514"/>
    <lineage>
        <taxon>Bacteria</taxon>
        <taxon>Pseudomonadati</taxon>
        <taxon>Pseudomonadota</taxon>
        <taxon>Gammaproteobacteria</taxon>
        <taxon>Chromatiales</taxon>
        <taxon>Chromatiaceae</taxon>
        <taxon>Lamprobacter</taxon>
    </lineage>
</organism>
<dbReference type="Proteomes" id="UP001138768">
    <property type="component" value="Unassembled WGS sequence"/>
</dbReference>
<proteinExistence type="predicted"/>